<dbReference type="EMBL" id="JAZGQO010000007">
    <property type="protein sequence ID" value="KAK6180900.1"/>
    <property type="molecule type" value="Genomic_DNA"/>
</dbReference>
<evidence type="ECO:0000313" key="1">
    <source>
        <dbReference type="EMBL" id="KAK6180900.1"/>
    </source>
</evidence>
<dbReference type="PANTHER" id="PTHR10704:SF44">
    <property type="entry name" value="LD35051P-RELATED"/>
    <property type="match status" value="1"/>
</dbReference>
<dbReference type="AlphaFoldDB" id="A0AAN8Q292"/>
<dbReference type="GO" id="GO:0001517">
    <property type="term" value="F:N-acetylglucosamine 6-O-sulfotransferase activity"/>
    <property type="evidence" value="ECO:0007669"/>
    <property type="project" value="TreeGrafter"/>
</dbReference>
<dbReference type="PANTHER" id="PTHR10704">
    <property type="entry name" value="CARBOHYDRATE SULFOTRANSFERASE"/>
    <property type="match status" value="1"/>
</dbReference>
<dbReference type="InterPro" id="IPR027417">
    <property type="entry name" value="P-loop_NTPase"/>
</dbReference>
<dbReference type="Gene3D" id="3.40.50.300">
    <property type="entry name" value="P-loop containing nucleotide triphosphate hydrolases"/>
    <property type="match status" value="1"/>
</dbReference>
<keyword evidence="2" id="KW-1185">Reference proteome</keyword>
<dbReference type="GO" id="GO:0006044">
    <property type="term" value="P:N-acetylglucosamine metabolic process"/>
    <property type="evidence" value="ECO:0007669"/>
    <property type="project" value="TreeGrafter"/>
</dbReference>
<reference evidence="1 2" key="1">
    <citation type="submission" date="2024-01" db="EMBL/GenBank/DDBJ databases">
        <title>The genome of the rayed Mediterranean limpet Patella caerulea (Linnaeus, 1758).</title>
        <authorList>
            <person name="Anh-Thu Weber A."/>
            <person name="Halstead-Nussloch G."/>
        </authorList>
    </citation>
    <scope>NUCLEOTIDE SEQUENCE [LARGE SCALE GENOMIC DNA]</scope>
    <source>
        <strain evidence="1">AATW-2023a</strain>
        <tissue evidence="1">Whole specimen</tissue>
    </source>
</reference>
<accession>A0AAN8Q292</accession>
<name>A0AAN8Q292_PATCE</name>
<protein>
    <submittedName>
        <fullName evidence="1">Uncharacterized protein</fullName>
    </submittedName>
</protein>
<comment type="caution">
    <text evidence="1">The sequence shown here is derived from an EMBL/GenBank/DDBJ whole genome shotgun (WGS) entry which is preliminary data.</text>
</comment>
<organism evidence="1 2">
    <name type="scientific">Patella caerulea</name>
    <name type="common">Rayed Mediterranean limpet</name>
    <dbReference type="NCBI Taxonomy" id="87958"/>
    <lineage>
        <taxon>Eukaryota</taxon>
        <taxon>Metazoa</taxon>
        <taxon>Spiralia</taxon>
        <taxon>Lophotrochozoa</taxon>
        <taxon>Mollusca</taxon>
        <taxon>Gastropoda</taxon>
        <taxon>Patellogastropoda</taxon>
        <taxon>Patelloidea</taxon>
        <taxon>Patellidae</taxon>
        <taxon>Patella</taxon>
    </lineage>
</organism>
<proteinExistence type="predicted"/>
<dbReference type="SUPFAM" id="SSF52540">
    <property type="entry name" value="P-loop containing nucleoside triphosphate hydrolases"/>
    <property type="match status" value="1"/>
</dbReference>
<dbReference type="GO" id="GO:0006790">
    <property type="term" value="P:sulfur compound metabolic process"/>
    <property type="evidence" value="ECO:0007669"/>
    <property type="project" value="TreeGrafter"/>
</dbReference>
<gene>
    <name evidence="1" type="ORF">SNE40_008866</name>
</gene>
<evidence type="ECO:0000313" key="2">
    <source>
        <dbReference type="Proteomes" id="UP001347796"/>
    </source>
</evidence>
<dbReference type="InterPro" id="IPR051135">
    <property type="entry name" value="Gal/GlcNAc/GalNAc_ST"/>
</dbReference>
<sequence length="160" mass="19090">MENEVMSSFLSCNFTNLDLDTLTQIHFQRGRFLPYHVCLRNGSSKLPEIVRCLYHLYEECRHRNVSLAKTIRFTVEKTELLMQKDPMLKVVHLVRDPRAIISSRLRLGKTDGVINIEQESKQLCNQMAEDVILFRHLEKKYKLRLKQFRYEDIVRPHCHF</sequence>
<dbReference type="Proteomes" id="UP001347796">
    <property type="component" value="Unassembled WGS sequence"/>
</dbReference>